<comment type="caution">
    <text evidence="1">The sequence shown here is derived from an EMBL/GenBank/DDBJ whole genome shotgun (WGS) entry which is preliminary data.</text>
</comment>
<reference evidence="1" key="1">
    <citation type="journal article" date="2015" name="Nature">
        <title>Complex archaea that bridge the gap between prokaryotes and eukaryotes.</title>
        <authorList>
            <person name="Spang A."/>
            <person name="Saw J.H."/>
            <person name="Jorgensen S.L."/>
            <person name="Zaremba-Niedzwiedzka K."/>
            <person name="Martijn J."/>
            <person name="Lind A.E."/>
            <person name="van Eijk R."/>
            <person name="Schleper C."/>
            <person name="Guy L."/>
            <person name="Ettema T.J."/>
        </authorList>
    </citation>
    <scope>NUCLEOTIDE SEQUENCE</scope>
</reference>
<dbReference type="AlphaFoldDB" id="A0A0F9AGB7"/>
<proteinExistence type="predicted"/>
<feature type="non-terminal residue" evidence="1">
    <location>
        <position position="1"/>
    </location>
</feature>
<organism evidence="1">
    <name type="scientific">marine sediment metagenome</name>
    <dbReference type="NCBI Taxonomy" id="412755"/>
    <lineage>
        <taxon>unclassified sequences</taxon>
        <taxon>metagenomes</taxon>
        <taxon>ecological metagenomes</taxon>
    </lineage>
</organism>
<name>A0A0F9AGB7_9ZZZZ</name>
<dbReference type="EMBL" id="LAZR01054903">
    <property type="protein sequence ID" value="KKK77549.1"/>
    <property type="molecule type" value="Genomic_DNA"/>
</dbReference>
<gene>
    <name evidence="1" type="ORF">LCGC14_2852450</name>
</gene>
<accession>A0A0F9AGB7</accession>
<evidence type="ECO:0000313" key="1">
    <source>
        <dbReference type="EMBL" id="KKK77549.1"/>
    </source>
</evidence>
<protein>
    <submittedName>
        <fullName evidence="1">Uncharacterized protein</fullName>
    </submittedName>
</protein>
<sequence length="55" mass="6590">CRGLDVDENYNKMICAFDYRKFYSKNEIYSIDYDYTSDSYTHFGTITIDDVEGFF</sequence>